<reference evidence="2 3" key="1">
    <citation type="submission" date="2023-09" db="EMBL/GenBank/DDBJ databases">
        <title>Nesidiocoris tenuis whole genome shotgun sequence.</title>
        <authorList>
            <person name="Shibata T."/>
            <person name="Shimoda M."/>
            <person name="Kobayashi T."/>
            <person name="Uehara T."/>
        </authorList>
    </citation>
    <scope>NUCLEOTIDE SEQUENCE [LARGE SCALE GENOMIC DNA]</scope>
    <source>
        <strain evidence="2 3">Japan</strain>
    </source>
</reference>
<keyword evidence="3" id="KW-1185">Reference proteome</keyword>
<feature type="compositionally biased region" description="Basic and acidic residues" evidence="1">
    <location>
        <begin position="72"/>
        <end position="97"/>
    </location>
</feature>
<accession>A0ABN7A7I0</accession>
<feature type="region of interest" description="Disordered" evidence="1">
    <location>
        <begin position="39"/>
        <end position="97"/>
    </location>
</feature>
<feature type="region of interest" description="Disordered" evidence="1">
    <location>
        <begin position="502"/>
        <end position="539"/>
    </location>
</feature>
<feature type="compositionally biased region" description="Basic and acidic residues" evidence="1">
    <location>
        <begin position="39"/>
        <end position="51"/>
    </location>
</feature>
<feature type="region of interest" description="Disordered" evidence="1">
    <location>
        <begin position="857"/>
        <end position="881"/>
    </location>
</feature>
<feature type="compositionally biased region" description="Polar residues" evidence="1">
    <location>
        <begin position="945"/>
        <end position="954"/>
    </location>
</feature>
<feature type="region of interest" description="Disordered" evidence="1">
    <location>
        <begin position="127"/>
        <end position="148"/>
    </location>
</feature>
<proteinExistence type="predicted"/>
<feature type="compositionally biased region" description="Acidic residues" evidence="1">
    <location>
        <begin position="127"/>
        <end position="139"/>
    </location>
</feature>
<evidence type="ECO:0000313" key="3">
    <source>
        <dbReference type="Proteomes" id="UP001307889"/>
    </source>
</evidence>
<sequence length="976" mass="104241">MSHSAGADMEDAEDAVFAGPVTQQELIITWLLRRNQRLKREKEARERKEEMLENVDTPLHVINSQSSSEGCPDDKPTSKENVQDPDSKELKVEEGPAKKFLSPIAEATIIGAQDGLNSSSLSVAEEISESFTGDDDDQSSIEPSTKTSVQSSFTSIGALVRTISSSFVSVADDTSCRDQTATSDFATGSESAFGIAEYSMEEMGSACKPTAESAIQLSASGQPCVETENEENTTIEPFIPSSDLSAQHRNELNSDVNNERTEFTATALAVGDPSLNDDNLAKISEAKDARTSISSNPGMKNHEEILSSFVAESVKLSNASQHDCEDELSVEHVLSKLESSNAESHMPGCDANGAIESSVSESFDARTFIPTDPGRHLPELPQSEEEHCSMGVITCLPNTSVEVVHDENTIVHPGASKELLAATGDSPFCKPGLNDSSSGPTDEKMVPMLKITDAMTSTPTKLSQHSLKAGSDDKKIESQFDAENHTSSDGSRHVPVSDITLASEPIDPNAPKIVHSEEKRNSSSAVLAASANDPEPRVHLNDDTFTQSTIPQQCETEKNGDICSSLFESFDTSMTTSQHEVTLEASGESLSVNQNSRSEEVFEKPDLASSTLCDISASGLEPSNISISRVADQSNHNAILESSEENESSVTEATKISDLAQNVSHADGETDSTINAPLETSDVGPAESSDVPVLSDGCQPNVNDQPVHVEASGADIIESFSEHESKFREDGKCNSGIPVISNNLKLNFADDSKLPSPKAGFSGGHRCSKLGLIDASTCTESEPSGSLPPARETKNLEAFKTSVGHIAGPSSSNQYAAQPSMTGEWNDGEIEVDENVDPESAGLRQPVFGSLDGMKTPGWLTLPKSGHTAPKSTGPRQPSKIPRLSVLQPSKLNINEPGGSLSERPESKILQPVRSNVLQPSGSNISKPAKSNILKPAKLNVETTSLNKGTNWPSRLNMKAISKPKPPSYVRPEDRK</sequence>
<name>A0ABN7A7I0_9HEMI</name>
<feature type="region of interest" description="Disordered" evidence="1">
    <location>
        <begin position="945"/>
        <end position="976"/>
    </location>
</feature>
<gene>
    <name evidence="2" type="ORF">NTJ_00739</name>
</gene>
<feature type="compositionally biased region" description="Low complexity" evidence="1">
    <location>
        <begin position="522"/>
        <end position="531"/>
    </location>
</feature>
<feature type="region of interest" description="Disordered" evidence="1">
    <location>
        <begin position="660"/>
        <end position="705"/>
    </location>
</feature>
<organism evidence="2 3">
    <name type="scientific">Nesidiocoris tenuis</name>
    <dbReference type="NCBI Taxonomy" id="355587"/>
    <lineage>
        <taxon>Eukaryota</taxon>
        <taxon>Metazoa</taxon>
        <taxon>Ecdysozoa</taxon>
        <taxon>Arthropoda</taxon>
        <taxon>Hexapoda</taxon>
        <taxon>Insecta</taxon>
        <taxon>Pterygota</taxon>
        <taxon>Neoptera</taxon>
        <taxon>Paraneoptera</taxon>
        <taxon>Hemiptera</taxon>
        <taxon>Heteroptera</taxon>
        <taxon>Panheteroptera</taxon>
        <taxon>Cimicomorpha</taxon>
        <taxon>Miridae</taxon>
        <taxon>Dicyphina</taxon>
        <taxon>Nesidiocoris</taxon>
    </lineage>
</organism>
<evidence type="ECO:0000256" key="1">
    <source>
        <dbReference type="SAM" id="MobiDB-lite"/>
    </source>
</evidence>
<protein>
    <submittedName>
        <fullName evidence="2">Uncharacterized protein</fullName>
    </submittedName>
</protein>
<dbReference type="Proteomes" id="UP001307889">
    <property type="component" value="Chromosome 1"/>
</dbReference>
<evidence type="ECO:0000313" key="2">
    <source>
        <dbReference type="EMBL" id="BES87933.1"/>
    </source>
</evidence>
<dbReference type="EMBL" id="AP028909">
    <property type="protein sequence ID" value="BES87933.1"/>
    <property type="molecule type" value="Genomic_DNA"/>
</dbReference>